<evidence type="ECO:0000256" key="5">
    <source>
        <dbReference type="ARBA" id="ARBA00022771"/>
    </source>
</evidence>
<keyword evidence="3" id="KW-0949">S-adenosyl-L-methionine</keyword>
<evidence type="ECO:0000256" key="7">
    <source>
        <dbReference type="ARBA" id="ARBA00093423"/>
    </source>
</evidence>
<keyword evidence="6" id="KW-0862">Zinc</keyword>
<dbReference type="SUPFAM" id="SSF144232">
    <property type="entry name" value="HIT/MYND zinc finger-like"/>
    <property type="match status" value="1"/>
</dbReference>
<dbReference type="RefSeq" id="XP_013395886.1">
    <property type="nucleotide sequence ID" value="XM_013540432.1"/>
</dbReference>
<evidence type="ECO:0000256" key="1">
    <source>
        <dbReference type="ARBA" id="ARBA00022603"/>
    </source>
</evidence>
<dbReference type="InterPro" id="IPR044421">
    <property type="entry name" value="SMYD4_SET"/>
</dbReference>
<dbReference type="GO" id="GO:0005634">
    <property type="term" value="C:nucleus"/>
    <property type="evidence" value="ECO:0007669"/>
    <property type="project" value="TreeGrafter"/>
</dbReference>
<keyword evidence="13" id="KW-1185">Reference proteome</keyword>
<keyword evidence="4" id="KW-0479">Metal-binding</keyword>
<sequence length="670" mass="75418">MEVEEKKGIFHTWYDRICQTLKDGSQLQEISAAFGQQKSDEERFSFVWDLPCLHETIQVEPSLSLKSSETSTKLRKKGNQLFQKKFYAKALEAYNESVIIAPPVCDKPGESDLSLALANRSAVLFHMQEYFLCLKDIEQSLENNYPDELKYKLEERKGKCYSKLKEKGKACESFHTAKQLVELSTADSKKKQSLIQEIEKQLKQLDISSPDSECPAADSVDDSMPMPVLSHGQSQKYLSASSALDVTTAPTLGRFPVATCDIQVGDTLVIEKPFASVLLKPYSVSHCHSCFKQLVAPIPCSECSTVRYCSQECKQSGWLRFHQFECPYLDTIQQSGIGGMGHLALRVVLVAGYEFLLGFRELVQHKGVGDCCELDWGLDEKGQYRSDNYTTIYNLVTHSEDRAVNDLFRRTIMSVFLLKCLQKSPFFQEKDVDKSILCYFGGLILRHLQNLPCNAHEISELELDPDNVATSTTKEIGAAIYAMMSLFNHSCDPAVTRNFLGDVCIVRAIRNVPKGSEVSDNYGALCAISATPERRAKLKEQYYFICQCQPCAENWLQYDQLPNTVPIFKCGSCAAPLLLNAMSGVTSKCIKCNKEQNLTAKVQVLKRSEQLFSSAMEKLLRNADAKTALPILLSHIRLLEKLVVRPWQDYNNCQEAIKQCYSIMGNCSRV</sequence>
<dbReference type="GO" id="GO:0032259">
    <property type="term" value="P:methylation"/>
    <property type="evidence" value="ECO:0007669"/>
    <property type="project" value="UniProtKB-KW"/>
</dbReference>
<dbReference type="InterPro" id="IPR001214">
    <property type="entry name" value="SET_dom"/>
</dbReference>
<keyword evidence="5 10" id="KW-0863">Zinc-finger</keyword>
<evidence type="ECO:0000256" key="4">
    <source>
        <dbReference type="ARBA" id="ARBA00022723"/>
    </source>
</evidence>
<dbReference type="InterPro" id="IPR002893">
    <property type="entry name" value="Znf_MYND"/>
</dbReference>
<feature type="domain" description="MYND-type" evidence="12">
    <location>
        <begin position="287"/>
        <end position="326"/>
    </location>
</feature>
<comment type="function">
    <text evidence="7">Protein-lysine N-methyltransferase. Monomethylates PRMT5, modulating its transcriptional activity. May also act as a histone methyltransferase. Plays a critical role in cardiac development. Acts as a key epigenetic regulator of gene expression during cardiac development via its dual activities as a methyltransferase and negative regulator of HDAC1.</text>
</comment>
<dbReference type="Gene3D" id="1.10.220.160">
    <property type="match status" value="1"/>
</dbReference>
<dbReference type="KEGG" id="lak:106162972"/>
<dbReference type="OrthoDB" id="5945798at2759"/>
<dbReference type="InterPro" id="IPR046341">
    <property type="entry name" value="SET_dom_sf"/>
</dbReference>
<dbReference type="InterPro" id="IPR052097">
    <property type="entry name" value="SET-MYND_domain_protein"/>
</dbReference>
<dbReference type="GO" id="GO:0005737">
    <property type="term" value="C:cytoplasm"/>
    <property type="evidence" value="ECO:0007669"/>
    <property type="project" value="TreeGrafter"/>
</dbReference>
<dbReference type="STRING" id="7574.A0A1S3IDF0"/>
<dbReference type="GeneID" id="106162972"/>
<dbReference type="SUPFAM" id="SSF82199">
    <property type="entry name" value="SET domain"/>
    <property type="match status" value="1"/>
</dbReference>
<organism evidence="13 14">
    <name type="scientific">Lingula anatina</name>
    <name type="common">Brachiopod</name>
    <name type="synonym">Lingula unguis</name>
    <dbReference type="NCBI Taxonomy" id="7574"/>
    <lineage>
        <taxon>Eukaryota</taxon>
        <taxon>Metazoa</taxon>
        <taxon>Spiralia</taxon>
        <taxon>Lophotrochozoa</taxon>
        <taxon>Brachiopoda</taxon>
        <taxon>Linguliformea</taxon>
        <taxon>Lingulata</taxon>
        <taxon>Lingulida</taxon>
        <taxon>Linguloidea</taxon>
        <taxon>Lingulidae</taxon>
        <taxon>Lingula</taxon>
    </lineage>
</organism>
<keyword evidence="2" id="KW-0808">Transferase</keyword>
<feature type="domain" description="SET" evidence="11">
    <location>
        <begin position="244"/>
        <end position="523"/>
    </location>
</feature>
<gene>
    <name evidence="14" type="primary">LOC106162972</name>
</gene>
<dbReference type="PROSITE" id="PS50280">
    <property type="entry name" value="SET"/>
    <property type="match status" value="1"/>
</dbReference>
<dbReference type="CDD" id="cd10536">
    <property type="entry name" value="SET_SMYD4"/>
    <property type="match status" value="1"/>
</dbReference>
<evidence type="ECO:0000256" key="6">
    <source>
        <dbReference type="ARBA" id="ARBA00022833"/>
    </source>
</evidence>
<evidence type="ECO:0000256" key="8">
    <source>
        <dbReference type="ARBA" id="ARBA00093635"/>
    </source>
</evidence>
<reference evidence="14" key="1">
    <citation type="submission" date="2025-08" db="UniProtKB">
        <authorList>
            <consortium name="RefSeq"/>
        </authorList>
    </citation>
    <scope>IDENTIFICATION</scope>
    <source>
        <tissue evidence="14">Gonads</tissue>
    </source>
</reference>
<dbReference type="AlphaFoldDB" id="A0A1S3IDF0"/>
<evidence type="ECO:0000259" key="12">
    <source>
        <dbReference type="PROSITE" id="PS50865"/>
    </source>
</evidence>
<dbReference type="Gene3D" id="1.25.40.10">
    <property type="entry name" value="Tetratricopeptide repeat domain"/>
    <property type="match status" value="1"/>
</dbReference>
<evidence type="ECO:0000313" key="14">
    <source>
        <dbReference type="RefSeq" id="XP_013395886.1"/>
    </source>
</evidence>
<dbReference type="PROSITE" id="PS50865">
    <property type="entry name" value="ZF_MYND_2"/>
    <property type="match status" value="1"/>
</dbReference>
<evidence type="ECO:0000313" key="13">
    <source>
        <dbReference type="Proteomes" id="UP000085678"/>
    </source>
</evidence>
<dbReference type="GO" id="GO:0008270">
    <property type="term" value="F:zinc ion binding"/>
    <property type="evidence" value="ECO:0007669"/>
    <property type="project" value="UniProtKB-KW"/>
</dbReference>
<proteinExistence type="predicted"/>
<dbReference type="GO" id="GO:0042826">
    <property type="term" value="F:histone deacetylase binding"/>
    <property type="evidence" value="ECO:0007669"/>
    <property type="project" value="TreeGrafter"/>
</dbReference>
<keyword evidence="1" id="KW-0489">Methyltransferase</keyword>
<dbReference type="Proteomes" id="UP000085678">
    <property type="component" value="Unplaced"/>
</dbReference>
<evidence type="ECO:0000259" key="11">
    <source>
        <dbReference type="PROSITE" id="PS50280"/>
    </source>
</evidence>
<protein>
    <recommendedName>
        <fullName evidence="8">Protein-lysine N-methyltransferase SMYD4</fullName>
    </recommendedName>
    <alternativeName>
        <fullName evidence="9">SET and MYND domain-containing protein 4</fullName>
    </alternativeName>
</protein>
<dbReference type="Gene3D" id="2.170.270.10">
    <property type="entry name" value="SET domain"/>
    <property type="match status" value="1"/>
</dbReference>
<accession>A0A1S3IDF0</accession>
<name>A0A1S3IDF0_LINAN</name>
<evidence type="ECO:0000256" key="10">
    <source>
        <dbReference type="PROSITE-ProRule" id="PRU00134"/>
    </source>
</evidence>
<dbReference type="PANTHER" id="PTHR46165">
    <property type="entry name" value="SET AND MYND DOMAIN-CONTAINING PROTEIN 4"/>
    <property type="match status" value="1"/>
</dbReference>
<dbReference type="GO" id="GO:0008168">
    <property type="term" value="F:methyltransferase activity"/>
    <property type="evidence" value="ECO:0007669"/>
    <property type="project" value="UniProtKB-KW"/>
</dbReference>
<dbReference type="Pfam" id="PF01753">
    <property type="entry name" value="zf-MYND"/>
    <property type="match status" value="1"/>
</dbReference>
<dbReference type="SUPFAM" id="SSF48452">
    <property type="entry name" value="TPR-like"/>
    <property type="match status" value="1"/>
</dbReference>
<dbReference type="PANTHER" id="PTHR46165:SF7">
    <property type="entry name" value="SET AND MYND DOMAIN-CONTAINING PROTEIN 4"/>
    <property type="match status" value="1"/>
</dbReference>
<evidence type="ECO:0000256" key="3">
    <source>
        <dbReference type="ARBA" id="ARBA00022691"/>
    </source>
</evidence>
<evidence type="ECO:0000256" key="9">
    <source>
        <dbReference type="ARBA" id="ARBA00093680"/>
    </source>
</evidence>
<dbReference type="InParanoid" id="A0A1S3IDF0"/>
<dbReference type="Gene3D" id="6.10.140.2220">
    <property type="match status" value="1"/>
</dbReference>
<evidence type="ECO:0000256" key="2">
    <source>
        <dbReference type="ARBA" id="ARBA00022679"/>
    </source>
</evidence>
<dbReference type="InterPro" id="IPR011990">
    <property type="entry name" value="TPR-like_helical_dom_sf"/>
</dbReference>
<dbReference type="FunCoup" id="A0A1S3IDF0">
    <property type="interactions" value="1665"/>
</dbReference>